<feature type="transmembrane region" description="Helical" evidence="1">
    <location>
        <begin position="132"/>
        <end position="153"/>
    </location>
</feature>
<keyword evidence="3" id="KW-1185">Reference proteome</keyword>
<keyword evidence="1" id="KW-1133">Transmembrane helix</keyword>
<name>A0ABS3ESA1_9HYPH</name>
<feature type="transmembrane region" description="Helical" evidence="1">
    <location>
        <begin position="12"/>
        <end position="29"/>
    </location>
</feature>
<sequence length="258" mass="28547">MIETHETYSLSIVFFLVLCLYSALEVISLRRIRFVRILLAGGHGPEARAPSHLPDKQMRAAPIFIAFGSALSFFASEQVLTISAATALLVGNLLMFNGMRFGQEGADHIRLYAGVFFFVSSIWSLVEPEQAKRIFLLLVAALTVGFYFGSALVKAVEPSWWSGEGLIRALSTNLYGHQVLLSLLCAVPNAARFLSVGLILWELTFPLAIFLAGKYVLAWMVVGLVFHLSVAIFMRLPLFLLSVGVMYPATYWTSLSLY</sequence>
<dbReference type="RefSeq" id="WP_207136098.1">
    <property type="nucleotide sequence ID" value="NZ_JAFLNA010000024.1"/>
</dbReference>
<keyword evidence="1" id="KW-0472">Membrane</keyword>
<evidence type="ECO:0008006" key="4">
    <source>
        <dbReference type="Google" id="ProtNLM"/>
    </source>
</evidence>
<comment type="caution">
    <text evidence="2">The sequence shown here is derived from an EMBL/GenBank/DDBJ whole genome shotgun (WGS) entry which is preliminary data.</text>
</comment>
<protein>
    <recommendedName>
        <fullName evidence="4">HTTM domain-containing protein</fullName>
    </recommendedName>
</protein>
<evidence type="ECO:0000313" key="3">
    <source>
        <dbReference type="Proteomes" id="UP000664699"/>
    </source>
</evidence>
<dbReference type="Proteomes" id="UP000664699">
    <property type="component" value="Unassembled WGS sequence"/>
</dbReference>
<dbReference type="EMBL" id="JAFLNA010000024">
    <property type="protein sequence ID" value="MBO0134622.1"/>
    <property type="molecule type" value="Genomic_DNA"/>
</dbReference>
<accession>A0ABS3ESA1</accession>
<gene>
    <name evidence="2" type="ORF">JZX89_28160</name>
</gene>
<evidence type="ECO:0000313" key="2">
    <source>
        <dbReference type="EMBL" id="MBO0134622.1"/>
    </source>
</evidence>
<evidence type="ECO:0000256" key="1">
    <source>
        <dbReference type="SAM" id="Phobius"/>
    </source>
</evidence>
<organism evidence="2 3">
    <name type="scientific">Agrobacterium burrii</name>
    <dbReference type="NCBI Taxonomy" id="2815339"/>
    <lineage>
        <taxon>Bacteria</taxon>
        <taxon>Pseudomonadati</taxon>
        <taxon>Pseudomonadota</taxon>
        <taxon>Alphaproteobacteria</taxon>
        <taxon>Hyphomicrobiales</taxon>
        <taxon>Rhizobiaceae</taxon>
        <taxon>Rhizobium/Agrobacterium group</taxon>
        <taxon>Agrobacterium</taxon>
        <taxon>Agrobacterium tumefaciens complex</taxon>
    </lineage>
</organism>
<feature type="transmembrane region" description="Helical" evidence="1">
    <location>
        <begin position="174"/>
        <end position="201"/>
    </location>
</feature>
<proteinExistence type="predicted"/>
<feature type="transmembrane region" description="Helical" evidence="1">
    <location>
        <begin position="109"/>
        <end position="126"/>
    </location>
</feature>
<keyword evidence="1" id="KW-0812">Transmembrane</keyword>
<reference evidence="2 3" key="1">
    <citation type="submission" date="2021-03" db="EMBL/GenBank/DDBJ databases">
        <title>Whole genome sequence of Agrobacterium sp. strain Rnr.</title>
        <authorList>
            <person name="Mafakheri H."/>
            <person name="Taghavi S.M."/>
            <person name="Nemanja K."/>
            <person name="Osdaghi E."/>
        </authorList>
    </citation>
    <scope>NUCLEOTIDE SEQUENCE [LARGE SCALE GENOMIC DNA]</scope>
    <source>
        <strain evidence="2 3">Rnr</strain>
    </source>
</reference>